<dbReference type="Proteomes" id="UP001500416">
    <property type="component" value="Unassembled WGS sequence"/>
</dbReference>
<accession>A0ABN0TIC6</accession>
<reference evidence="1 2" key="1">
    <citation type="journal article" date="2019" name="Int. J. Syst. Evol. Microbiol.">
        <title>The Global Catalogue of Microorganisms (GCM) 10K type strain sequencing project: providing services to taxonomists for standard genome sequencing and annotation.</title>
        <authorList>
            <consortium name="The Broad Institute Genomics Platform"/>
            <consortium name="The Broad Institute Genome Sequencing Center for Infectious Disease"/>
            <person name="Wu L."/>
            <person name="Ma J."/>
        </authorList>
    </citation>
    <scope>NUCLEOTIDE SEQUENCE [LARGE SCALE GENOMIC DNA]</scope>
    <source>
        <strain evidence="1 2">JCM 3380</strain>
    </source>
</reference>
<dbReference type="RefSeq" id="WP_343933479.1">
    <property type="nucleotide sequence ID" value="NZ_BAAABU010000003.1"/>
</dbReference>
<proteinExistence type="predicted"/>
<gene>
    <name evidence="1" type="ORF">GCM10010492_20730</name>
</gene>
<keyword evidence="2" id="KW-1185">Reference proteome</keyword>
<evidence type="ECO:0000313" key="2">
    <source>
        <dbReference type="Proteomes" id="UP001500416"/>
    </source>
</evidence>
<protein>
    <submittedName>
        <fullName evidence="1">Uncharacterized protein</fullName>
    </submittedName>
</protein>
<evidence type="ECO:0000313" key="1">
    <source>
        <dbReference type="EMBL" id="GAA0222414.1"/>
    </source>
</evidence>
<sequence length="224" mass="24494">MIEVSWQFAVCAQEPSSDLALSGAVELRLAEQLPASRLAAPNPGTAARMMGKTRHLARFEVGNVPNLSTESLSIADAIAIRQDDAFEAFRTELRSAVDQLDQGLSTDKQAYAAQAAFEERMRAASDDLARRVQKTSFRTRVRDSSVPAAIGAAGTLMLSPPWPGVQRYRGPCDGRDHRRLAVVDGETNRQGRRGRPQVLLDARWSGGLDNAEGRASLRFSWCAR</sequence>
<dbReference type="EMBL" id="BAAABU010000003">
    <property type="protein sequence ID" value="GAA0222414.1"/>
    <property type="molecule type" value="Genomic_DNA"/>
</dbReference>
<name>A0ABN0TIC6_9PSEU</name>
<organism evidence="1 2">
    <name type="scientific">Saccharothrix mutabilis subsp. mutabilis</name>
    <dbReference type="NCBI Taxonomy" id="66855"/>
    <lineage>
        <taxon>Bacteria</taxon>
        <taxon>Bacillati</taxon>
        <taxon>Actinomycetota</taxon>
        <taxon>Actinomycetes</taxon>
        <taxon>Pseudonocardiales</taxon>
        <taxon>Pseudonocardiaceae</taxon>
        <taxon>Saccharothrix</taxon>
    </lineage>
</organism>
<comment type="caution">
    <text evidence="1">The sequence shown here is derived from an EMBL/GenBank/DDBJ whole genome shotgun (WGS) entry which is preliminary data.</text>
</comment>